<keyword evidence="1" id="KW-1133">Transmembrane helix</keyword>
<gene>
    <name evidence="2" type="ORF">KI387_038391</name>
</gene>
<evidence type="ECO:0000256" key="1">
    <source>
        <dbReference type="SAM" id="Phobius"/>
    </source>
</evidence>
<name>A0AA38F9V2_TAXCH</name>
<sequence>IWLEIWMVGGALTGYIFIVGGMIVSWISRLQKVLALSTTEPKYVAALEASKEMIWM</sequence>
<evidence type="ECO:0000313" key="2">
    <source>
        <dbReference type="EMBL" id="KAH9294803.1"/>
    </source>
</evidence>
<reference evidence="2 3" key="1">
    <citation type="journal article" date="2021" name="Nat. Plants">
        <title>The Taxus genome provides insights into paclitaxel biosynthesis.</title>
        <authorList>
            <person name="Xiong X."/>
            <person name="Gou J."/>
            <person name="Liao Q."/>
            <person name="Li Y."/>
            <person name="Zhou Q."/>
            <person name="Bi G."/>
            <person name="Li C."/>
            <person name="Du R."/>
            <person name="Wang X."/>
            <person name="Sun T."/>
            <person name="Guo L."/>
            <person name="Liang H."/>
            <person name="Lu P."/>
            <person name="Wu Y."/>
            <person name="Zhang Z."/>
            <person name="Ro D.K."/>
            <person name="Shang Y."/>
            <person name="Huang S."/>
            <person name="Yan J."/>
        </authorList>
    </citation>
    <scope>NUCLEOTIDE SEQUENCE [LARGE SCALE GENOMIC DNA]</scope>
    <source>
        <strain evidence="2">Ta-2019</strain>
    </source>
</reference>
<feature type="non-terminal residue" evidence="2">
    <location>
        <position position="56"/>
    </location>
</feature>
<keyword evidence="1" id="KW-0472">Membrane</keyword>
<dbReference type="EMBL" id="JAHRHJ020000011">
    <property type="protein sequence ID" value="KAH9294803.1"/>
    <property type="molecule type" value="Genomic_DNA"/>
</dbReference>
<feature type="non-terminal residue" evidence="2">
    <location>
        <position position="1"/>
    </location>
</feature>
<keyword evidence="3" id="KW-1185">Reference proteome</keyword>
<protein>
    <submittedName>
        <fullName evidence="2">Uncharacterized protein</fullName>
    </submittedName>
</protein>
<feature type="transmembrane region" description="Helical" evidence="1">
    <location>
        <begin position="6"/>
        <end position="27"/>
    </location>
</feature>
<dbReference type="Proteomes" id="UP000824469">
    <property type="component" value="Unassembled WGS sequence"/>
</dbReference>
<comment type="caution">
    <text evidence="2">The sequence shown here is derived from an EMBL/GenBank/DDBJ whole genome shotgun (WGS) entry which is preliminary data.</text>
</comment>
<organism evidence="2 3">
    <name type="scientific">Taxus chinensis</name>
    <name type="common">Chinese yew</name>
    <name type="synonym">Taxus wallichiana var. chinensis</name>
    <dbReference type="NCBI Taxonomy" id="29808"/>
    <lineage>
        <taxon>Eukaryota</taxon>
        <taxon>Viridiplantae</taxon>
        <taxon>Streptophyta</taxon>
        <taxon>Embryophyta</taxon>
        <taxon>Tracheophyta</taxon>
        <taxon>Spermatophyta</taxon>
        <taxon>Pinopsida</taxon>
        <taxon>Pinidae</taxon>
        <taxon>Conifers II</taxon>
        <taxon>Cupressales</taxon>
        <taxon>Taxaceae</taxon>
        <taxon>Taxus</taxon>
    </lineage>
</organism>
<proteinExistence type="predicted"/>
<accession>A0AA38F9V2</accession>
<dbReference type="AlphaFoldDB" id="A0AA38F9V2"/>
<evidence type="ECO:0000313" key="3">
    <source>
        <dbReference type="Proteomes" id="UP000824469"/>
    </source>
</evidence>
<keyword evidence="1" id="KW-0812">Transmembrane</keyword>